<dbReference type="InterPro" id="IPR009241">
    <property type="entry name" value="HigB-like"/>
</dbReference>
<dbReference type="Proteomes" id="UP001407405">
    <property type="component" value="Unassembled WGS sequence"/>
</dbReference>
<organism evidence="1 2">
    <name type="scientific">Anoxynatronum sibiricum</name>
    <dbReference type="NCBI Taxonomy" id="210623"/>
    <lineage>
        <taxon>Bacteria</taxon>
        <taxon>Bacillati</taxon>
        <taxon>Bacillota</taxon>
        <taxon>Clostridia</taxon>
        <taxon>Eubacteriales</taxon>
        <taxon>Clostridiaceae</taxon>
        <taxon>Anoxynatronum</taxon>
    </lineage>
</organism>
<proteinExistence type="predicted"/>
<name>A0ABU9VU82_9CLOT</name>
<evidence type="ECO:0000313" key="2">
    <source>
        <dbReference type="Proteomes" id="UP001407405"/>
    </source>
</evidence>
<comment type="caution">
    <text evidence="1">The sequence shown here is derived from an EMBL/GenBank/DDBJ whole genome shotgun (WGS) entry which is preliminary data.</text>
</comment>
<protein>
    <submittedName>
        <fullName evidence="1">Type II toxin-antitoxin system RelE/ParE family toxin</fullName>
    </submittedName>
</protein>
<gene>
    <name evidence="1" type="ORF">AAIG11_09585</name>
</gene>
<dbReference type="EMBL" id="JBCITM010000008">
    <property type="protein sequence ID" value="MEN1760725.1"/>
    <property type="molecule type" value="Genomic_DNA"/>
</dbReference>
<keyword evidence="2" id="KW-1185">Reference proteome</keyword>
<accession>A0ABU9VU82</accession>
<dbReference type="Pfam" id="PF05973">
    <property type="entry name" value="Gp49"/>
    <property type="match status" value="1"/>
</dbReference>
<evidence type="ECO:0000313" key="1">
    <source>
        <dbReference type="EMBL" id="MEN1760725.1"/>
    </source>
</evidence>
<dbReference type="RefSeq" id="WP_343186069.1">
    <property type="nucleotide sequence ID" value="NZ_JBCITM010000008.1"/>
</dbReference>
<sequence>MDDLPKNESAEGYYIIEQLEAKGIDFMSSINTRQLEGKLWEIKFQRHNRIMYILIDEDHIYLLHACKKQKNKAEMIDLNKAKARAKEIL</sequence>
<reference evidence="1 2" key="1">
    <citation type="submission" date="2024-04" db="EMBL/GenBank/DDBJ databases">
        <title>Genome sequencing and metabolic network reconstruction of aminoacids and betaine degradation by Anoxynatronum sibiricum.</title>
        <authorList>
            <person name="Detkova E.N."/>
            <person name="Boltjanskaja Y.V."/>
            <person name="Mardanov A.V."/>
            <person name="Kevbrin V."/>
        </authorList>
    </citation>
    <scope>NUCLEOTIDE SEQUENCE [LARGE SCALE GENOMIC DNA]</scope>
    <source>
        <strain evidence="1 2">Z-7981</strain>
    </source>
</reference>